<dbReference type="AlphaFoldDB" id="A0A7W7GPL4"/>
<evidence type="ECO:0000313" key="2">
    <source>
        <dbReference type="Proteomes" id="UP000540191"/>
    </source>
</evidence>
<name>A0A7W7GPL4_9MICC</name>
<organism evidence="1 2">
    <name type="scientific">Micrococcus cohnii</name>
    <dbReference type="NCBI Taxonomy" id="993416"/>
    <lineage>
        <taxon>Bacteria</taxon>
        <taxon>Bacillati</taxon>
        <taxon>Actinomycetota</taxon>
        <taxon>Actinomycetes</taxon>
        <taxon>Micrococcales</taxon>
        <taxon>Micrococcaceae</taxon>
        <taxon>Micrococcus</taxon>
    </lineage>
</organism>
<proteinExistence type="predicted"/>
<dbReference type="Proteomes" id="UP000540191">
    <property type="component" value="Unassembled WGS sequence"/>
</dbReference>
<reference evidence="1 2" key="1">
    <citation type="submission" date="2020-08" db="EMBL/GenBank/DDBJ databases">
        <title>Sequencing the genomes of 1000 actinobacteria strains.</title>
        <authorList>
            <person name="Klenk H.-P."/>
        </authorList>
    </citation>
    <scope>NUCLEOTIDE SEQUENCE [LARGE SCALE GENOMIC DNA]</scope>
    <source>
        <strain evidence="1 2">DSM 23974</strain>
    </source>
</reference>
<protein>
    <submittedName>
        <fullName evidence="1">Uncharacterized protein</fullName>
    </submittedName>
</protein>
<keyword evidence="2" id="KW-1185">Reference proteome</keyword>
<dbReference type="EMBL" id="JACHNA010000001">
    <property type="protein sequence ID" value="MBB4735952.1"/>
    <property type="molecule type" value="Genomic_DNA"/>
</dbReference>
<gene>
    <name evidence="1" type="ORF">HDA30_001460</name>
</gene>
<comment type="caution">
    <text evidence="1">The sequence shown here is derived from an EMBL/GenBank/DDBJ whole genome shotgun (WGS) entry which is preliminary data.</text>
</comment>
<accession>A0A7W7GPL4</accession>
<evidence type="ECO:0000313" key="1">
    <source>
        <dbReference type="EMBL" id="MBB4735952.1"/>
    </source>
</evidence>
<dbReference type="RefSeq" id="WP_184241520.1">
    <property type="nucleotide sequence ID" value="NZ_JACHNA010000001.1"/>
</dbReference>
<sequence length="158" mass="16193">MDATSQQLTMVRRMAVKDAPAGQPAVNDDGQVAAPVEVVAAEPISTPEPVAAPSIPKDSAPKSADAVVARAMIAAWDDSGELPNGLKLSAVKLNKALTAAGLIRKGERGWEPTDEGAAVGIVGYEGECDGETFVSVKYTPAAQVALLDRIRSGALSLG</sequence>